<keyword evidence="9" id="KW-0067">ATP-binding</keyword>
<keyword evidence="11" id="KW-0472">Membrane</keyword>
<evidence type="ECO:0000256" key="4">
    <source>
        <dbReference type="ARBA" id="ARBA00022692"/>
    </source>
</evidence>
<evidence type="ECO:0000256" key="13">
    <source>
        <dbReference type="ARBA" id="ARBA00023180"/>
    </source>
</evidence>
<dbReference type="InterPro" id="IPR011009">
    <property type="entry name" value="Kinase-like_dom_sf"/>
</dbReference>
<dbReference type="Gene3D" id="3.30.430.20">
    <property type="entry name" value="Gnk2 domain, C-X8-C-X2-C motif"/>
    <property type="match status" value="2"/>
</dbReference>
<keyword evidence="5" id="KW-0732">Signal</keyword>
<dbReference type="InterPro" id="IPR002902">
    <property type="entry name" value="GNK2"/>
</dbReference>
<keyword evidence="6" id="KW-0677">Repeat</keyword>
<gene>
    <name evidence="16" type="ORF">RJ640_005577</name>
</gene>
<dbReference type="PROSITE" id="PS51473">
    <property type="entry name" value="GNK2"/>
    <property type="match status" value="2"/>
</dbReference>
<dbReference type="SMART" id="SM00220">
    <property type="entry name" value="S_TKc"/>
    <property type="match status" value="1"/>
</dbReference>
<keyword evidence="2" id="KW-0723">Serine/threonine-protein kinase</keyword>
<dbReference type="CDD" id="cd23509">
    <property type="entry name" value="Gnk2-like"/>
    <property type="match status" value="2"/>
</dbReference>
<dbReference type="Pfam" id="PF00069">
    <property type="entry name" value="Pkinase"/>
    <property type="match status" value="1"/>
</dbReference>
<accession>A0AA88UIU2</accession>
<feature type="domain" description="Gnk2-homologous" evidence="15">
    <location>
        <begin position="396"/>
        <end position="467"/>
    </location>
</feature>
<reference evidence="16" key="1">
    <citation type="submission" date="2022-12" db="EMBL/GenBank/DDBJ databases">
        <title>Draft genome assemblies for two species of Escallonia (Escalloniales).</title>
        <authorList>
            <person name="Chanderbali A."/>
            <person name="Dervinis C."/>
            <person name="Anghel I."/>
            <person name="Soltis D."/>
            <person name="Soltis P."/>
            <person name="Zapata F."/>
        </authorList>
    </citation>
    <scope>NUCLEOTIDE SEQUENCE</scope>
    <source>
        <strain evidence="16">UCBG92.1500</strain>
        <tissue evidence="16">Leaf</tissue>
    </source>
</reference>
<comment type="caution">
    <text evidence="16">The sequence shown here is derived from an EMBL/GenBank/DDBJ whole genome shotgun (WGS) entry which is preliminary data.</text>
</comment>
<dbReference type="PANTHER" id="PTHR27002">
    <property type="entry name" value="RECEPTOR-LIKE SERINE/THREONINE-PROTEIN KINASE SD1-8"/>
    <property type="match status" value="1"/>
</dbReference>
<comment type="subcellular location">
    <subcellularLocation>
        <location evidence="1">Membrane</location>
        <topology evidence="1">Single-pass membrane protein</topology>
    </subcellularLocation>
</comment>
<evidence type="ECO:0000256" key="12">
    <source>
        <dbReference type="ARBA" id="ARBA00023170"/>
    </source>
</evidence>
<evidence type="ECO:0000313" key="16">
    <source>
        <dbReference type="EMBL" id="KAK2986535.1"/>
    </source>
</evidence>
<dbReference type="PROSITE" id="PS00108">
    <property type="entry name" value="PROTEIN_KINASE_ST"/>
    <property type="match status" value="1"/>
</dbReference>
<keyword evidence="4" id="KW-0812">Transmembrane</keyword>
<dbReference type="GO" id="GO:0005886">
    <property type="term" value="C:plasma membrane"/>
    <property type="evidence" value="ECO:0007669"/>
    <property type="project" value="TreeGrafter"/>
</dbReference>
<dbReference type="Gene3D" id="1.10.510.10">
    <property type="entry name" value="Transferase(Phosphotransferase) domain 1"/>
    <property type="match status" value="2"/>
</dbReference>
<evidence type="ECO:0000256" key="10">
    <source>
        <dbReference type="ARBA" id="ARBA00022989"/>
    </source>
</evidence>
<dbReference type="GO" id="GO:0004674">
    <property type="term" value="F:protein serine/threonine kinase activity"/>
    <property type="evidence" value="ECO:0007669"/>
    <property type="project" value="UniProtKB-KW"/>
</dbReference>
<keyword evidence="7" id="KW-0547">Nucleotide-binding</keyword>
<dbReference type="InterPro" id="IPR008271">
    <property type="entry name" value="Ser/Thr_kinase_AS"/>
</dbReference>
<dbReference type="AlphaFoldDB" id="A0AA88UIU2"/>
<evidence type="ECO:0000259" key="15">
    <source>
        <dbReference type="PROSITE" id="PS51473"/>
    </source>
</evidence>
<proteinExistence type="predicted"/>
<evidence type="ECO:0000256" key="5">
    <source>
        <dbReference type="ARBA" id="ARBA00022729"/>
    </source>
</evidence>
<keyword evidence="13" id="KW-0325">Glycoprotein</keyword>
<keyword evidence="10" id="KW-1133">Transmembrane helix</keyword>
<evidence type="ECO:0008006" key="18">
    <source>
        <dbReference type="Google" id="ProtNLM"/>
    </source>
</evidence>
<dbReference type="PANTHER" id="PTHR27002:SF181">
    <property type="entry name" value="RECEPTOR-LIKE SERINE_THREONINE-PROTEIN KINASE"/>
    <property type="match status" value="1"/>
</dbReference>
<evidence type="ECO:0000256" key="9">
    <source>
        <dbReference type="ARBA" id="ARBA00022840"/>
    </source>
</evidence>
<evidence type="ECO:0000259" key="14">
    <source>
        <dbReference type="PROSITE" id="PS50011"/>
    </source>
</evidence>
<dbReference type="InterPro" id="IPR038408">
    <property type="entry name" value="GNK2_sf"/>
</dbReference>
<dbReference type="Proteomes" id="UP001187471">
    <property type="component" value="Unassembled WGS sequence"/>
</dbReference>
<dbReference type="EMBL" id="JAVXUO010001054">
    <property type="protein sequence ID" value="KAK2986535.1"/>
    <property type="molecule type" value="Genomic_DNA"/>
</dbReference>
<evidence type="ECO:0000256" key="6">
    <source>
        <dbReference type="ARBA" id="ARBA00022737"/>
    </source>
</evidence>
<keyword evidence="17" id="KW-1185">Reference proteome</keyword>
<dbReference type="FunFam" id="3.30.430.20:FF:000003">
    <property type="entry name" value="Cysteine-rich RLK (RECEPTOR-like protein kinase) 10"/>
    <property type="match status" value="1"/>
</dbReference>
<keyword evidence="3" id="KW-0808">Transferase</keyword>
<evidence type="ECO:0000256" key="2">
    <source>
        <dbReference type="ARBA" id="ARBA00022527"/>
    </source>
</evidence>
<evidence type="ECO:0000256" key="3">
    <source>
        <dbReference type="ARBA" id="ARBA00022679"/>
    </source>
</evidence>
<feature type="domain" description="Gnk2-homologous" evidence="15">
    <location>
        <begin position="286"/>
        <end position="390"/>
    </location>
</feature>
<feature type="domain" description="Protein kinase" evidence="14">
    <location>
        <begin position="1"/>
        <end position="242"/>
    </location>
</feature>
<dbReference type="FunFam" id="1.10.510.10:FF:000129">
    <property type="entry name" value="cysteine-rich receptor-like protein kinase 10"/>
    <property type="match status" value="1"/>
</dbReference>
<dbReference type="InterPro" id="IPR000719">
    <property type="entry name" value="Prot_kinase_dom"/>
</dbReference>
<name>A0AA88UIU2_9ASTE</name>
<evidence type="ECO:0000256" key="1">
    <source>
        <dbReference type="ARBA" id="ARBA00004167"/>
    </source>
</evidence>
<evidence type="ECO:0000256" key="11">
    <source>
        <dbReference type="ARBA" id="ARBA00023136"/>
    </source>
</evidence>
<evidence type="ECO:0000256" key="7">
    <source>
        <dbReference type="ARBA" id="ARBA00022741"/>
    </source>
</evidence>
<protein>
    <recommendedName>
        <fullName evidence="18">Cysteine-rich receptor-like protein kinase 10</fullName>
    </recommendedName>
</protein>
<sequence length="467" mass="51243">MLVLPDLQGSLQNGQEIAVKRLSRDSGQGDLEFKNEVLLVAKLQHRNLVRLLDPAKRGQLDWDRRYKIIGGVARGLLYLHEDSRLRIIHRDLKASNVLLDEEMNPKIADFGMARLFELDETQGDTSRIVGTYGYMAPEYAMHGQFSVKSDVFSFGVLVLEIVSGQKNSCFRIGENVEDLLSYAWKYWREGTGSNLIDPVLRADSGSIRDIIRCIHIGLLCVQENVASRPTMASVVLMLNSFSITLPLPSEPAFFMHSSIDPEFPLLHEYSSGAIDSSQSTSKSAHFSENEASISDGNHTTNSTYAANLKTLLSSISNSSDLNSDGFFNASIGQIPDQVYAIGLCRDDQTVTSCRSCLNDSSQAITQACPNQKGAIGGYDNCMLRFSNSNILSSVDDGFVYRGCNVNNATNLAQFNNVLGSLLSSLRGRAAAAATRKYAADEANYTSFSKIYGLEQCTPDISKADCGR</sequence>
<organism evidence="16 17">
    <name type="scientific">Escallonia rubra</name>
    <dbReference type="NCBI Taxonomy" id="112253"/>
    <lineage>
        <taxon>Eukaryota</taxon>
        <taxon>Viridiplantae</taxon>
        <taxon>Streptophyta</taxon>
        <taxon>Embryophyta</taxon>
        <taxon>Tracheophyta</taxon>
        <taxon>Spermatophyta</taxon>
        <taxon>Magnoliopsida</taxon>
        <taxon>eudicotyledons</taxon>
        <taxon>Gunneridae</taxon>
        <taxon>Pentapetalae</taxon>
        <taxon>asterids</taxon>
        <taxon>campanulids</taxon>
        <taxon>Escalloniales</taxon>
        <taxon>Escalloniaceae</taxon>
        <taxon>Escallonia</taxon>
    </lineage>
</organism>
<keyword evidence="12" id="KW-0675">Receptor</keyword>
<keyword evidence="8" id="KW-0418">Kinase</keyword>
<dbReference type="SUPFAM" id="SSF56112">
    <property type="entry name" value="Protein kinase-like (PK-like)"/>
    <property type="match status" value="1"/>
</dbReference>
<evidence type="ECO:0000256" key="8">
    <source>
        <dbReference type="ARBA" id="ARBA00022777"/>
    </source>
</evidence>
<dbReference type="PROSITE" id="PS50011">
    <property type="entry name" value="PROTEIN_KINASE_DOM"/>
    <property type="match status" value="1"/>
</dbReference>
<dbReference type="GO" id="GO:0005524">
    <property type="term" value="F:ATP binding"/>
    <property type="evidence" value="ECO:0007669"/>
    <property type="project" value="UniProtKB-KW"/>
</dbReference>
<evidence type="ECO:0000313" key="17">
    <source>
        <dbReference type="Proteomes" id="UP001187471"/>
    </source>
</evidence>
<dbReference type="GO" id="GO:0006950">
    <property type="term" value="P:response to stress"/>
    <property type="evidence" value="ECO:0007669"/>
    <property type="project" value="UniProtKB-ARBA"/>
</dbReference>
<dbReference type="Pfam" id="PF01657">
    <property type="entry name" value="Stress-antifung"/>
    <property type="match status" value="2"/>
</dbReference>